<dbReference type="CDD" id="cd02037">
    <property type="entry name" value="Mrp_NBP35"/>
    <property type="match status" value="1"/>
</dbReference>
<comment type="subunit">
    <text evidence="6">Homodimer.</text>
</comment>
<evidence type="ECO:0000256" key="2">
    <source>
        <dbReference type="ARBA" id="ARBA00022741"/>
    </source>
</evidence>
<keyword evidence="3 6" id="KW-0067">ATP-binding</keyword>
<evidence type="ECO:0000313" key="10">
    <source>
        <dbReference type="EMBL" id="ELY36409.1"/>
    </source>
</evidence>
<evidence type="ECO:0000256" key="3">
    <source>
        <dbReference type="ARBA" id="ARBA00022840"/>
    </source>
</evidence>
<dbReference type="GO" id="GO:0005524">
    <property type="term" value="F:ATP binding"/>
    <property type="evidence" value="ECO:0007669"/>
    <property type="project" value="UniProtKB-UniRule"/>
</dbReference>
<feature type="region of interest" description="Disordered" evidence="7">
    <location>
        <begin position="1"/>
        <end position="34"/>
    </location>
</feature>
<evidence type="ECO:0000256" key="4">
    <source>
        <dbReference type="ARBA" id="ARBA00023004"/>
    </source>
</evidence>
<dbReference type="OrthoDB" id="8297at2157"/>
<dbReference type="Pfam" id="PF10609">
    <property type="entry name" value="ParA"/>
    <property type="match status" value="1"/>
</dbReference>
<dbReference type="InterPro" id="IPR033756">
    <property type="entry name" value="YlxH/NBP35"/>
</dbReference>
<dbReference type="GO" id="GO:0046872">
    <property type="term" value="F:metal ion binding"/>
    <property type="evidence" value="ECO:0007669"/>
    <property type="project" value="UniProtKB-KW"/>
</dbReference>
<dbReference type="GO" id="GO:0051539">
    <property type="term" value="F:4 iron, 4 sulfur cluster binding"/>
    <property type="evidence" value="ECO:0007669"/>
    <property type="project" value="TreeGrafter"/>
</dbReference>
<comment type="caution">
    <text evidence="10">The sequence shown here is derived from an EMBL/GenBank/DDBJ whole genome shotgun (WGS) entry which is preliminary data.</text>
</comment>
<dbReference type="InterPro" id="IPR002744">
    <property type="entry name" value="MIP18-like"/>
</dbReference>
<evidence type="ECO:0000256" key="5">
    <source>
        <dbReference type="ARBA" id="ARBA00023014"/>
    </source>
</evidence>
<dbReference type="Gene3D" id="3.40.50.300">
    <property type="entry name" value="P-loop containing nucleotide triphosphate hydrolases"/>
    <property type="match status" value="1"/>
</dbReference>
<organism evidence="10 11">
    <name type="scientific">Haloferax volcanii (strain ATCC 29605 / DSM 3757 / JCM 8879 / NBRC 14742 / NCIMB 2012 / VKM B-1768 / DS2)</name>
    <name type="common">Halobacterium volcanii</name>
    <dbReference type="NCBI Taxonomy" id="309800"/>
    <lineage>
        <taxon>Archaea</taxon>
        <taxon>Methanobacteriati</taxon>
        <taxon>Methanobacteriota</taxon>
        <taxon>Stenosarchaea group</taxon>
        <taxon>Halobacteria</taxon>
        <taxon>Halobacteriales</taxon>
        <taxon>Haloferacaceae</taxon>
        <taxon>Haloferax</taxon>
    </lineage>
</organism>
<name>A0A384KP93_HALVD</name>
<keyword evidence="6" id="KW-0378">Hydrolase</keyword>
<proteinExistence type="inferred from homology"/>
<evidence type="ECO:0000313" key="11">
    <source>
        <dbReference type="Proteomes" id="UP000011532"/>
    </source>
</evidence>
<evidence type="ECO:0000259" key="8">
    <source>
        <dbReference type="Pfam" id="PF01883"/>
    </source>
</evidence>
<protein>
    <recommendedName>
        <fullName evidence="6">Iron-sulfur cluster carrier protein</fullName>
    </recommendedName>
</protein>
<dbReference type="PANTHER" id="PTHR42961">
    <property type="entry name" value="IRON-SULFUR PROTEIN NUBPL"/>
    <property type="match status" value="1"/>
</dbReference>
<dbReference type="AlphaFoldDB" id="A0A384KP93"/>
<dbReference type="EMBL" id="AOHU01000022">
    <property type="protein sequence ID" value="ELY36409.1"/>
    <property type="molecule type" value="Genomic_DNA"/>
</dbReference>
<dbReference type="Pfam" id="PF01883">
    <property type="entry name" value="FeS_assembly_P"/>
    <property type="match status" value="1"/>
</dbReference>
<accession>A0A384KP93</accession>
<keyword evidence="1 6" id="KW-0479">Metal-binding</keyword>
<reference evidence="10 11" key="2">
    <citation type="journal article" date="2014" name="PLoS Genet.">
        <title>Phylogenetically driven sequencing of extremely halophilic archaea reveals strategies for static and dynamic osmo-response.</title>
        <authorList>
            <person name="Becker E.A."/>
            <person name="Seitzer P.M."/>
            <person name="Tritt A."/>
            <person name="Larsen D."/>
            <person name="Krusor M."/>
            <person name="Yao A.I."/>
            <person name="Wu D."/>
            <person name="Madern D."/>
            <person name="Eisen J.A."/>
            <person name="Darling A.E."/>
            <person name="Facciotti M.T."/>
        </authorList>
    </citation>
    <scope>NUCLEOTIDE SEQUENCE [LARGE SCALE GENOMIC DNA]</scope>
    <source>
        <strain evidence="11">ATCC 29605 / DSM 3757 / JCM 8879 / NBRC 14742 / NCIMB 2012 / VKM B-1768 / DS2</strain>
    </source>
</reference>
<feature type="domain" description="DUF2249" evidence="9">
    <location>
        <begin position="359"/>
        <end position="431"/>
    </location>
</feature>
<dbReference type="GO" id="GO:0016887">
    <property type="term" value="F:ATP hydrolysis activity"/>
    <property type="evidence" value="ECO:0007669"/>
    <property type="project" value="UniProtKB-UniRule"/>
</dbReference>
<keyword evidence="4 6" id="KW-0408">Iron</keyword>
<evidence type="ECO:0000259" key="9">
    <source>
        <dbReference type="Pfam" id="PF10006"/>
    </source>
</evidence>
<dbReference type="Proteomes" id="UP000011532">
    <property type="component" value="Unassembled WGS sequence"/>
</dbReference>
<dbReference type="HAMAP" id="MF_02040">
    <property type="entry name" value="Mrp_NBP35"/>
    <property type="match status" value="1"/>
</dbReference>
<dbReference type="GO" id="GO:0016226">
    <property type="term" value="P:iron-sulfur cluster assembly"/>
    <property type="evidence" value="ECO:0007669"/>
    <property type="project" value="InterPro"/>
</dbReference>
<dbReference type="Gene3D" id="3.30.300.130">
    <property type="entry name" value="Fe-S cluster assembly (FSCA)"/>
    <property type="match status" value="1"/>
</dbReference>
<keyword evidence="5 6" id="KW-0411">Iron-sulfur</keyword>
<dbReference type="Pfam" id="PF10006">
    <property type="entry name" value="DUF2249"/>
    <property type="match status" value="1"/>
</dbReference>
<feature type="compositionally biased region" description="Basic and acidic residues" evidence="7">
    <location>
        <begin position="20"/>
        <end position="34"/>
    </location>
</feature>
<keyword evidence="2 6" id="KW-0547">Nucleotide-binding</keyword>
<feature type="domain" description="MIP18 family-like" evidence="8">
    <location>
        <begin position="24"/>
        <end position="94"/>
    </location>
</feature>
<dbReference type="InterPro" id="IPR018720">
    <property type="entry name" value="DUF2249"/>
</dbReference>
<dbReference type="InterPro" id="IPR027417">
    <property type="entry name" value="P-loop_NTPase"/>
</dbReference>
<gene>
    <name evidence="10" type="ORF">C498_02790</name>
</gene>
<sequence>MSEHEPTNHEPANDEPDTEPELRDRAESALRAVRDPDADLDVFEAGLVESITVDGASVTVRAAVTEFDDANATQVMRAMAQAVRDVPAVESAHVEPVSPSSGGGATGVDAFDTVIAVASAKGGVGKSTVSTGLACALAGEHSAGLFDADIHGPNVPSLLDVEGPVHSDDEGHPLPVSVAGPDASLDVMSVGLMESGAPLAWRGAMAHDALTELFADTAWSADDTLVLDLPPGTGDVVLTTLQEISVDGVVVVTTPFESSLEDTARSIELFRDNEVPVLGAVVNMREFACPSCGDTHRLFPGEAASERLDATVLAELPFSPQFQETPAPGDAAPAFETLAESVSEAAATAWDVDAPDGALDIRGDPPERRKERVAERFTALASGETFALVSDRDPTPVRRFLGGLTDRAPAEIDGFSVERRTPNDWLLTATKP</sequence>
<dbReference type="GO" id="GO:0140663">
    <property type="term" value="F:ATP-dependent FeS chaperone activity"/>
    <property type="evidence" value="ECO:0007669"/>
    <property type="project" value="InterPro"/>
</dbReference>
<feature type="binding site" evidence="6">
    <location>
        <begin position="120"/>
        <end position="127"/>
    </location>
    <ligand>
        <name>ATP</name>
        <dbReference type="ChEBI" id="CHEBI:30616"/>
    </ligand>
</feature>
<evidence type="ECO:0000256" key="1">
    <source>
        <dbReference type="ARBA" id="ARBA00022723"/>
    </source>
</evidence>
<feature type="compositionally biased region" description="Basic and acidic residues" evidence="7">
    <location>
        <begin position="1"/>
        <end position="12"/>
    </location>
</feature>
<reference evidence="11" key="1">
    <citation type="submission" date="2012-11" db="EMBL/GenBank/DDBJ databases">
        <authorList>
            <person name="Becker E.A."/>
            <person name="Seitzer P."/>
            <person name="Tritt A."/>
            <person name="Larsen D."/>
            <person name="Yao A."/>
            <person name="Wu D."/>
            <person name="Darling A."/>
            <person name="Eisen J.A."/>
            <person name="Facciotti M.T."/>
        </authorList>
    </citation>
    <scope>NUCLEOTIDE SEQUENCE [LARGE SCALE GENOMIC DNA]</scope>
    <source>
        <strain evidence="11">ATCC 29605 / DSM 3757 / JCM 8879 / NBRC 14742 / NCIMB 2012 / VKM B-1768 / DS2</strain>
    </source>
</reference>
<comment type="similarity">
    <text evidence="6">Belongs to the Mrp/NBP35 ATP-binding proteins family.</text>
</comment>
<dbReference type="GeneID" id="8919000"/>
<dbReference type="SUPFAM" id="SSF117916">
    <property type="entry name" value="Fe-S cluster assembly (FSCA) domain-like"/>
    <property type="match status" value="1"/>
</dbReference>
<comment type="function">
    <text evidence="6">Binds and transfers iron-sulfur (Fe-S) clusters to target apoproteins. Can hydrolyze ATP.</text>
</comment>
<dbReference type="SUPFAM" id="SSF52540">
    <property type="entry name" value="P-loop containing nucleoside triphosphate hydrolases"/>
    <property type="match status" value="1"/>
</dbReference>
<dbReference type="InterPro" id="IPR019591">
    <property type="entry name" value="Mrp/NBP35_ATP-bd"/>
</dbReference>
<evidence type="ECO:0000256" key="7">
    <source>
        <dbReference type="SAM" id="MobiDB-lite"/>
    </source>
</evidence>
<dbReference type="PANTHER" id="PTHR42961:SF2">
    <property type="entry name" value="IRON-SULFUR PROTEIN NUBPL"/>
    <property type="match status" value="1"/>
</dbReference>
<dbReference type="InterPro" id="IPR044304">
    <property type="entry name" value="NUBPL-like"/>
</dbReference>
<evidence type="ECO:0000256" key="6">
    <source>
        <dbReference type="HAMAP-Rule" id="MF_02040"/>
    </source>
</evidence>
<dbReference type="RefSeq" id="WP_004041365.1">
    <property type="nucleotide sequence ID" value="NC_013964.1"/>
</dbReference>
<dbReference type="InterPro" id="IPR034904">
    <property type="entry name" value="FSCA_dom_sf"/>
</dbReference>